<dbReference type="eggNOG" id="KOG2536">
    <property type="taxonomic scope" value="Eukaryota"/>
</dbReference>
<accession>B9SE10</accession>
<dbReference type="FunFam" id="3.10.280.10:FF:000002">
    <property type="entry name" value="Mitochondrial glycoprotein family protein"/>
    <property type="match status" value="1"/>
</dbReference>
<dbReference type="AlphaFoldDB" id="B9SE10"/>
<organism evidence="1 2">
    <name type="scientific">Ricinus communis</name>
    <name type="common">Castor bean</name>
    <dbReference type="NCBI Taxonomy" id="3988"/>
    <lineage>
        <taxon>Eukaryota</taxon>
        <taxon>Viridiplantae</taxon>
        <taxon>Streptophyta</taxon>
        <taxon>Embryophyta</taxon>
        <taxon>Tracheophyta</taxon>
        <taxon>Spermatophyta</taxon>
        <taxon>Magnoliopsida</taxon>
        <taxon>eudicotyledons</taxon>
        <taxon>Gunneridae</taxon>
        <taxon>Pentapetalae</taxon>
        <taxon>rosids</taxon>
        <taxon>fabids</taxon>
        <taxon>Malpighiales</taxon>
        <taxon>Euphorbiaceae</taxon>
        <taxon>Acalyphoideae</taxon>
        <taxon>Acalypheae</taxon>
        <taxon>Ricinus</taxon>
    </lineage>
</organism>
<dbReference type="OrthoDB" id="278212at2759"/>
<dbReference type="PANTHER" id="PTHR10826">
    <property type="entry name" value="COMPLEMENT COMPONENT 1"/>
    <property type="match status" value="1"/>
</dbReference>
<sequence>MALASIIRKSTCKLAPLANRIIRASQRNYIRAITKPTIVPFIQQNYATATDSNKPSASESLLRVIDSEIKIAQETDDLDRVEAIPQGFPFKIVDNPGQQTIILTREYDGELVKVEVHMPDLVTGEDNEVDDGTDDVEKPTQSSIPLFVTVSKNNGTSLEFHCVAYPDEIAIESLSVKNPELFEDQIAYEGPNYHDLDENLKNAFHKYLLNRGIKPSTTNFLHEYMINKDSREFIGWLKDLKKFIEA</sequence>
<protein>
    <recommendedName>
        <fullName evidence="3">Mitochondrial glycoprotein</fullName>
    </recommendedName>
</protein>
<reference evidence="2" key="1">
    <citation type="journal article" date="2010" name="Nat. Biotechnol.">
        <title>Draft genome sequence of the oilseed species Ricinus communis.</title>
        <authorList>
            <person name="Chan A.P."/>
            <person name="Crabtree J."/>
            <person name="Zhao Q."/>
            <person name="Lorenzi H."/>
            <person name="Orvis J."/>
            <person name="Puiu D."/>
            <person name="Melake-Berhan A."/>
            <person name="Jones K.M."/>
            <person name="Redman J."/>
            <person name="Chen G."/>
            <person name="Cahoon E.B."/>
            <person name="Gedil M."/>
            <person name="Stanke M."/>
            <person name="Haas B.J."/>
            <person name="Wortman J.R."/>
            <person name="Fraser-Liggett C.M."/>
            <person name="Ravel J."/>
            <person name="Rabinowicz P.D."/>
        </authorList>
    </citation>
    <scope>NUCLEOTIDE SEQUENCE [LARGE SCALE GENOMIC DNA]</scope>
    <source>
        <strain evidence="2">cv. Hale</strain>
    </source>
</reference>
<dbReference type="FunCoup" id="B9SE10">
    <property type="interactions" value="1490"/>
</dbReference>
<dbReference type="Proteomes" id="UP000008311">
    <property type="component" value="Unassembled WGS sequence"/>
</dbReference>
<evidence type="ECO:0000313" key="1">
    <source>
        <dbReference type="EMBL" id="EEF38153.1"/>
    </source>
</evidence>
<dbReference type="KEGG" id="rcu:8287477"/>
<name>B9SE10_RICCO</name>
<dbReference type="PANTHER" id="PTHR10826:SF41">
    <property type="entry name" value="MITOCHONDRIAL GLYCOPROTEIN FAMILY PROTEIN"/>
    <property type="match status" value="1"/>
</dbReference>
<evidence type="ECO:0008006" key="3">
    <source>
        <dbReference type="Google" id="ProtNLM"/>
    </source>
</evidence>
<evidence type="ECO:0000313" key="2">
    <source>
        <dbReference type="Proteomes" id="UP000008311"/>
    </source>
</evidence>
<keyword evidence="2" id="KW-1185">Reference proteome</keyword>
<dbReference type="STRING" id="3988.B9SE10"/>
<proteinExistence type="predicted"/>
<dbReference type="InParanoid" id="B9SE10"/>
<gene>
    <name evidence="1" type="ORF">RCOM_1482340</name>
</gene>
<dbReference type="Gene3D" id="3.10.280.10">
    <property type="entry name" value="Mitochondrial glycoprotein"/>
    <property type="match status" value="1"/>
</dbReference>
<dbReference type="InterPro" id="IPR036561">
    <property type="entry name" value="MAM33_sf"/>
</dbReference>
<dbReference type="EMBL" id="EQ973933">
    <property type="protein sequence ID" value="EEF38153.1"/>
    <property type="molecule type" value="Genomic_DNA"/>
</dbReference>
<dbReference type="GO" id="GO:0005759">
    <property type="term" value="C:mitochondrial matrix"/>
    <property type="evidence" value="ECO:0007669"/>
    <property type="project" value="InterPro"/>
</dbReference>
<dbReference type="SUPFAM" id="SSF54529">
    <property type="entry name" value="Mitochondrial glycoprotein MAM33-like"/>
    <property type="match status" value="1"/>
</dbReference>
<dbReference type="Pfam" id="PF02330">
    <property type="entry name" value="MAM33"/>
    <property type="match status" value="1"/>
</dbReference>
<dbReference type="InterPro" id="IPR003428">
    <property type="entry name" value="MAM33"/>
</dbReference>
<dbReference type="OMA" id="RWLNNVK"/>